<organism evidence="3 6">
    <name type="scientific">Pichia kudriavzevii</name>
    <name type="common">Yeast</name>
    <name type="synonym">Issatchenkia orientalis</name>
    <dbReference type="NCBI Taxonomy" id="4909"/>
    <lineage>
        <taxon>Eukaryota</taxon>
        <taxon>Fungi</taxon>
        <taxon>Dikarya</taxon>
        <taxon>Ascomycota</taxon>
        <taxon>Saccharomycotina</taxon>
        <taxon>Pichiomycetes</taxon>
        <taxon>Pichiales</taxon>
        <taxon>Pichiaceae</taxon>
        <taxon>Pichia</taxon>
    </lineage>
</organism>
<accession>A0A099P3P2</accession>
<evidence type="ECO:0000313" key="6">
    <source>
        <dbReference type="Proteomes" id="UP000029867"/>
    </source>
</evidence>
<evidence type="ECO:0000313" key="7">
    <source>
        <dbReference type="Proteomes" id="UP000189274"/>
    </source>
</evidence>
<reference evidence="5 8" key="5">
    <citation type="submission" date="2017-05" db="EMBL/GenBank/DDBJ databases">
        <title>The Genome Sequence of Candida krusei Ckrusei653.</title>
        <authorList>
            <person name="Cuomo C."/>
            <person name="Forche A."/>
            <person name="Young S."/>
            <person name="Abouelleil A."/>
            <person name="Cao P."/>
            <person name="Chapman S."/>
            <person name="Cusick C."/>
            <person name="Shea T."/>
            <person name="Nusbaum C."/>
            <person name="Birren B."/>
        </authorList>
    </citation>
    <scope>NUCLEOTIDE SEQUENCE [LARGE SCALE GENOMIC DNA]</scope>
    <source>
        <strain evidence="5 8">Ckrusei653</strain>
    </source>
</reference>
<keyword evidence="9" id="KW-1185">Reference proteome</keyword>
<evidence type="ECO:0000313" key="9">
    <source>
        <dbReference type="Proteomes" id="UP000249293"/>
    </source>
</evidence>
<dbReference type="OrthoDB" id="3993780at2759"/>
<dbReference type="HOGENOM" id="CLU_801832_0_0_1"/>
<evidence type="ECO:0000313" key="3">
    <source>
        <dbReference type="EMBL" id="KGK38822.1"/>
    </source>
</evidence>
<dbReference type="VEuPathDB" id="FungiDB:C5L36_0B01295"/>
<dbReference type="Proteomes" id="UP000195871">
    <property type="component" value="Unassembled WGS sequence"/>
</dbReference>
<feature type="compositionally biased region" description="Low complexity" evidence="1">
    <location>
        <begin position="201"/>
        <end position="217"/>
    </location>
</feature>
<protein>
    <submittedName>
        <fullName evidence="3">Uncharacterized protein</fullName>
    </submittedName>
</protein>
<name>A0A099P3P2_PICKU</name>
<gene>
    <name evidence="4" type="ORF">BOH78_3232</name>
    <name evidence="2" type="ORF">C5L36_0B01295</name>
    <name evidence="5" type="ORF">CAS74_005103</name>
    <name evidence="3" type="ORF">JL09_g2041</name>
</gene>
<dbReference type="AlphaFoldDB" id="A0A099P3P2"/>
<dbReference type="EMBL" id="JQFK01000015">
    <property type="protein sequence ID" value="KGK38822.1"/>
    <property type="molecule type" value="Genomic_DNA"/>
</dbReference>
<dbReference type="EMBL" id="MQVM01000015">
    <property type="protein sequence ID" value="ONH73285.1"/>
    <property type="molecule type" value="Genomic_DNA"/>
</dbReference>
<dbReference type="Proteomes" id="UP000189274">
    <property type="component" value="Unassembled WGS sequence"/>
</dbReference>
<evidence type="ECO:0000256" key="1">
    <source>
        <dbReference type="SAM" id="MobiDB-lite"/>
    </source>
</evidence>
<proteinExistence type="predicted"/>
<dbReference type="EMBL" id="CP028774">
    <property type="protein sequence ID" value="AWU74864.1"/>
    <property type="molecule type" value="Genomic_DNA"/>
</dbReference>
<reference evidence="3" key="2">
    <citation type="submission" date="2014-08" db="EMBL/GenBank/DDBJ databases">
        <title>Exploiting Issatchenkia orientalis SD108 for Succinic Acid Production.</title>
        <authorList>
            <person name="Xiao H."/>
            <person name="Shao Z."/>
            <person name="Jiang Y."/>
            <person name="Dole S."/>
            <person name="Zhao H."/>
        </authorList>
    </citation>
    <scope>NUCLEOTIDE SEQUENCE [LARGE SCALE GENOMIC DNA]</scope>
    <source>
        <strain evidence="3">SD108</strain>
    </source>
</reference>
<reference evidence="2 9" key="6">
    <citation type="submission" date="2018-06" db="EMBL/GenBank/DDBJ databases">
        <title>Population genomics shows no distinction between pathogenic Candida krusei and environmental Pichia kudriavzevii: One species, four names.</title>
        <authorList>
            <person name="Douglass A.P."/>
            <person name="Offei B."/>
            <person name="Braun-Galleani S."/>
            <person name="Coughlan A.Y."/>
            <person name="Martos A."/>
            <person name="Ortiz-Merino R.A."/>
            <person name="Byrne K.P."/>
            <person name="Wolfe K.H."/>
        </authorList>
    </citation>
    <scope>NUCLEOTIDE SEQUENCE [LARGE SCALE GENOMIC DNA]</scope>
    <source>
        <strain evidence="2 9">CBS573</strain>
    </source>
</reference>
<evidence type="ECO:0000313" key="4">
    <source>
        <dbReference type="EMBL" id="ONH73285.1"/>
    </source>
</evidence>
<evidence type="ECO:0000313" key="8">
    <source>
        <dbReference type="Proteomes" id="UP000195871"/>
    </source>
</evidence>
<reference evidence="4" key="4">
    <citation type="submission" date="2017-01" db="EMBL/GenBank/DDBJ databases">
        <authorList>
            <person name="Mah S.A."/>
            <person name="Swanson W.J."/>
            <person name="Moy G.W."/>
            <person name="Vacquier V.D."/>
        </authorList>
    </citation>
    <scope>NUCLEOTIDE SEQUENCE [LARGE SCALE GENOMIC DNA]</scope>
    <source>
        <strain evidence="4">129</strain>
    </source>
</reference>
<evidence type="ECO:0000313" key="2">
    <source>
        <dbReference type="EMBL" id="AWU74864.1"/>
    </source>
</evidence>
<dbReference type="Proteomes" id="UP000029867">
    <property type="component" value="Unassembled WGS sequence"/>
</dbReference>
<feature type="region of interest" description="Disordered" evidence="1">
    <location>
        <begin position="194"/>
        <end position="236"/>
    </location>
</feature>
<reference evidence="6" key="1">
    <citation type="journal article" date="2014" name="Microb. Cell Fact.">
        <title>Exploiting Issatchenkia orientalis SD108 for succinic acid production.</title>
        <authorList>
            <person name="Xiao H."/>
            <person name="Shao Z."/>
            <person name="Jiang Y."/>
            <person name="Dole S."/>
            <person name="Zhao H."/>
        </authorList>
    </citation>
    <scope>NUCLEOTIDE SEQUENCE [LARGE SCALE GENOMIC DNA]</scope>
    <source>
        <strain evidence="6">SD108</strain>
    </source>
</reference>
<sequence>MPKAFPKTKLPPERSFGLSHILSNSESGHDDLQRLNDSVIKTIDLYNKDLTEQLTSLVSVEHELADKLENVKEVYDVVHNIRSEDISDAQILELEDQASDKQTKKKSLGLGMSMFGVNKDENNKFQTFKKIDDTLVELVENSAVQKRRLDEMITRLQRLELSINKRERLFDDKSSNKVHYENLFNYGMKILKKQNRREQTKATTKTSIKSISPSQKSTPKKSQVKSDFASPRSKIPTEKLEQYQEIEKELITKKIEQARNSITINSSSTNTSICNLRGNMISKDVSNPILFMIGRRDPLPACTITDEVITTKPGYGTSSLGNDNCNPSDESVDALVDELKKIVHVD</sequence>
<dbReference type="Proteomes" id="UP000249293">
    <property type="component" value="Chromosome 2"/>
</dbReference>
<reference evidence="7" key="3">
    <citation type="journal article" date="2017" name="Genome Announc.">
        <title>Genome sequences of Cyberlindnera fabianii 65, Pichia kudriavzevii 129, and Saccharomyces cerevisiae 131 isolated from fermented masau fruits in Zimbabwe.</title>
        <authorList>
            <person name="van Rijswijck I.M.H."/>
            <person name="Derks M.F.L."/>
            <person name="Abee T."/>
            <person name="de Ridder D."/>
            <person name="Smid E.J."/>
        </authorList>
    </citation>
    <scope>NUCLEOTIDE SEQUENCE [LARGE SCALE GENOMIC DNA]</scope>
    <source>
        <strain evidence="7">129</strain>
    </source>
</reference>
<dbReference type="EMBL" id="NHMM01000010">
    <property type="protein sequence ID" value="OUT19981.1"/>
    <property type="molecule type" value="Genomic_DNA"/>
</dbReference>
<evidence type="ECO:0000313" key="5">
    <source>
        <dbReference type="EMBL" id="OUT19981.1"/>
    </source>
</evidence>